<reference evidence="2" key="1">
    <citation type="journal article" date="2024" name="Proc. Natl. Acad. Sci. U.S.A.">
        <title>Extraordinary preservation of gene collinearity over three hundred million years revealed in homosporous lycophytes.</title>
        <authorList>
            <person name="Li C."/>
            <person name="Wickell D."/>
            <person name="Kuo L.Y."/>
            <person name="Chen X."/>
            <person name="Nie B."/>
            <person name="Liao X."/>
            <person name="Peng D."/>
            <person name="Ji J."/>
            <person name="Jenkins J."/>
            <person name="Williams M."/>
            <person name="Shu S."/>
            <person name="Plott C."/>
            <person name="Barry K."/>
            <person name="Rajasekar S."/>
            <person name="Grimwood J."/>
            <person name="Han X."/>
            <person name="Sun S."/>
            <person name="Hou Z."/>
            <person name="He W."/>
            <person name="Dai G."/>
            <person name="Sun C."/>
            <person name="Schmutz J."/>
            <person name="Leebens-Mack J.H."/>
            <person name="Li F.W."/>
            <person name="Wang L."/>
        </authorList>
    </citation>
    <scope>NUCLEOTIDE SEQUENCE [LARGE SCALE GENOMIC DNA]</scope>
    <source>
        <strain evidence="2">cv. PW_Plant_1</strain>
    </source>
</reference>
<comment type="caution">
    <text evidence="1">The sequence shown here is derived from an EMBL/GenBank/DDBJ whole genome shotgun (WGS) entry which is preliminary data.</text>
</comment>
<keyword evidence="2" id="KW-1185">Reference proteome</keyword>
<protein>
    <submittedName>
        <fullName evidence="1">Uncharacterized protein</fullName>
    </submittedName>
</protein>
<evidence type="ECO:0000313" key="1">
    <source>
        <dbReference type="EMBL" id="KAJ7544147.1"/>
    </source>
</evidence>
<accession>A0ACC2CQ96</accession>
<name>A0ACC2CQ96_DIPCM</name>
<gene>
    <name evidence="1" type="ORF">O6H91_09G066000</name>
</gene>
<evidence type="ECO:0000313" key="2">
    <source>
        <dbReference type="Proteomes" id="UP001162992"/>
    </source>
</evidence>
<sequence>MKVKTLQALLHQPATLPEAKEGASWELKSATEMVPCKVEPVIYTSLREILSTKVQNSRPLRCELVSSNSPRTPIKNRLVEQAARAYLQPAVIESNQQENFKSWYWQKLGNCMPIASALKRCWTGAIKICSSVSSCLQELNWALLNWLKPPKKFH</sequence>
<dbReference type="Proteomes" id="UP001162992">
    <property type="component" value="Chromosome 9"/>
</dbReference>
<organism evidence="1 2">
    <name type="scientific">Diphasiastrum complanatum</name>
    <name type="common">Issler's clubmoss</name>
    <name type="synonym">Lycopodium complanatum</name>
    <dbReference type="NCBI Taxonomy" id="34168"/>
    <lineage>
        <taxon>Eukaryota</taxon>
        <taxon>Viridiplantae</taxon>
        <taxon>Streptophyta</taxon>
        <taxon>Embryophyta</taxon>
        <taxon>Tracheophyta</taxon>
        <taxon>Lycopodiopsida</taxon>
        <taxon>Lycopodiales</taxon>
        <taxon>Lycopodiaceae</taxon>
        <taxon>Lycopodioideae</taxon>
        <taxon>Diphasiastrum</taxon>
    </lineage>
</organism>
<dbReference type="EMBL" id="CM055100">
    <property type="protein sequence ID" value="KAJ7544147.1"/>
    <property type="molecule type" value="Genomic_DNA"/>
</dbReference>
<proteinExistence type="predicted"/>